<dbReference type="Proteomes" id="UP000621455">
    <property type="component" value="Unassembled WGS sequence"/>
</dbReference>
<comment type="caution">
    <text evidence="1">The sequence shown here is derived from an EMBL/GenBank/DDBJ whole genome shotgun (WGS) entry which is preliminary data.</text>
</comment>
<protein>
    <submittedName>
        <fullName evidence="1">Uncharacterized protein</fullName>
    </submittedName>
</protein>
<evidence type="ECO:0000313" key="2">
    <source>
        <dbReference type="Proteomes" id="UP000621455"/>
    </source>
</evidence>
<proteinExistence type="predicted"/>
<dbReference type="EMBL" id="WHJG01000024">
    <property type="protein sequence ID" value="NHZ81653.1"/>
    <property type="molecule type" value="Genomic_DNA"/>
</dbReference>
<dbReference type="RefSeq" id="WP_167088983.1">
    <property type="nucleotide sequence ID" value="NZ_WHJG01000024.1"/>
</dbReference>
<gene>
    <name evidence="1" type="ORF">F2P44_20575</name>
</gene>
<organism evidence="1 2">
    <name type="scientific">Massilia frigida</name>
    <dbReference type="NCBI Taxonomy" id="2609281"/>
    <lineage>
        <taxon>Bacteria</taxon>
        <taxon>Pseudomonadati</taxon>
        <taxon>Pseudomonadota</taxon>
        <taxon>Betaproteobacteria</taxon>
        <taxon>Burkholderiales</taxon>
        <taxon>Oxalobacteraceae</taxon>
        <taxon>Telluria group</taxon>
        <taxon>Massilia</taxon>
    </lineage>
</organism>
<name>A0ABX0NH25_9BURK</name>
<keyword evidence="2" id="KW-1185">Reference proteome</keyword>
<sequence>MRGAYSLLLELCAEHAYFPAGASGNFRFVPTAQCAALLDRFGILTRPSAHGLALVAQDAARADLQGGHEHAAELEFGVLSTDPHFSLFTGLDAPAPDACLFFHSARAQAEGPGRWRLHPEQLAGPAAWRRARVPDKAAALAAPGAPARPAFFMVLALADVAAALAQAAAPVWLVRFGARASVWTYHFLSELDAPDPVIVDLDGKLRFSARGRTPLPGNRSALTFASEQAIEMRKTPQQRLQLRDQGELGIRILIKRLPNASVAAIGREITEGSAVPVLVSEIYIP</sequence>
<reference evidence="1 2" key="1">
    <citation type="submission" date="2019-10" db="EMBL/GenBank/DDBJ databases">
        <title>Taxonomy of Antarctic Massilia spp.: description of Massilia rubra sp. nov., Massilia aquatica sp. nov., Massilia mucilaginosa sp. nov., Massilia frigida sp. nov. isolated from streams, lakes and regoliths.</title>
        <authorList>
            <person name="Holochova P."/>
            <person name="Sedlacek I."/>
            <person name="Kralova S."/>
            <person name="Maslanova I."/>
            <person name="Busse H.-J."/>
            <person name="Stankova E."/>
            <person name="Vrbovska V."/>
            <person name="Kovarovic V."/>
            <person name="Bartak M."/>
            <person name="Svec P."/>
            <person name="Pantucek R."/>
        </authorList>
    </citation>
    <scope>NUCLEOTIDE SEQUENCE [LARGE SCALE GENOMIC DNA]</scope>
    <source>
        <strain evidence="1 2">CCM 8695</strain>
    </source>
</reference>
<accession>A0ABX0NH25</accession>
<evidence type="ECO:0000313" key="1">
    <source>
        <dbReference type="EMBL" id="NHZ81653.1"/>
    </source>
</evidence>